<evidence type="ECO:0000256" key="1">
    <source>
        <dbReference type="ARBA" id="ARBA00009437"/>
    </source>
</evidence>
<dbReference type="CDD" id="cd08422">
    <property type="entry name" value="PBP2_CrgA_like"/>
    <property type="match status" value="1"/>
</dbReference>
<dbReference type="PANTHER" id="PTHR30537:SF5">
    <property type="entry name" value="HTH-TYPE TRANSCRIPTIONAL ACTIVATOR TTDR-RELATED"/>
    <property type="match status" value="1"/>
</dbReference>
<dbReference type="PROSITE" id="PS50931">
    <property type="entry name" value="HTH_LYSR"/>
    <property type="match status" value="1"/>
</dbReference>
<dbReference type="EMBL" id="CP027753">
    <property type="protein sequence ID" value="AZE51078.1"/>
    <property type="molecule type" value="Genomic_DNA"/>
</dbReference>
<evidence type="ECO:0000313" key="6">
    <source>
        <dbReference type="EMBL" id="AZE51078.1"/>
    </source>
</evidence>
<comment type="similarity">
    <text evidence="1">Belongs to the LysR transcriptional regulatory family.</text>
</comment>
<dbReference type="AlphaFoldDB" id="A0A3G7TXF4"/>
<dbReference type="InterPro" id="IPR036390">
    <property type="entry name" value="WH_DNA-bd_sf"/>
</dbReference>
<dbReference type="RefSeq" id="WP_124322262.1">
    <property type="nucleotide sequence ID" value="NZ_CP027753.1"/>
</dbReference>
<evidence type="ECO:0000256" key="2">
    <source>
        <dbReference type="ARBA" id="ARBA00023015"/>
    </source>
</evidence>
<dbReference type="InterPro" id="IPR058163">
    <property type="entry name" value="LysR-type_TF_proteobact-type"/>
</dbReference>
<dbReference type="GO" id="GO:0003700">
    <property type="term" value="F:DNA-binding transcription factor activity"/>
    <property type="evidence" value="ECO:0007669"/>
    <property type="project" value="InterPro"/>
</dbReference>
<dbReference type="InterPro" id="IPR036388">
    <property type="entry name" value="WH-like_DNA-bd_sf"/>
</dbReference>
<dbReference type="GO" id="GO:0006351">
    <property type="term" value="P:DNA-templated transcription"/>
    <property type="evidence" value="ECO:0007669"/>
    <property type="project" value="TreeGrafter"/>
</dbReference>
<dbReference type="Pfam" id="PF00126">
    <property type="entry name" value="HTH_1"/>
    <property type="match status" value="1"/>
</dbReference>
<dbReference type="InterPro" id="IPR005119">
    <property type="entry name" value="LysR_subst-bd"/>
</dbReference>
<evidence type="ECO:0000256" key="4">
    <source>
        <dbReference type="ARBA" id="ARBA00023163"/>
    </source>
</evidence>
<gene>
    <name evidence="6" type="ORF">C4K04_5430</name>
</gene>
<dbReference type="Gene3D" id="3.40.190.290">
    <property type="match status" value="1"/>
</dbReference>
<dbReference type="Proteomes" id="UP000268048">
    <property type="component" value="Chromosome"/>
</dbReference>
<keyword evidence="2" id="KW-0805">Transcription regulation</keyword>
<sequence>MMENLVAVAVFVTVVDSGSFAAAAEKLQLARSVVSRRVSALETQLDTRLMHRTTRRLTLTDAGQRFYDRASQALREMREAEREVQAGRTEPGGKLVVSVPMCFGLLHLIPSMPTFRLRHPKIELDLRLDDSRIDLLRDGVDVAIRIAELTESSLVARRLAVIRHVVVAAPSYIAAHGAPTDPFELTDHQCLIYSLRTAPRRWKFKRDEGPWQEVAIRGHFETNNSLAIRDMLFAGMGIALIPTFLVWKDLSEDRLVQILEDWQTLHLDLSVVYPTRKHVAPAVRALITFMEERIGTSPYWDA</sequence>
<keyword evidence="4" id="KW-0804">Transcription</keyword>
<dbReference type="SUPFAM" id="SSF53850">
    <property type="entry name" value="Periplasmic binding protein-like II"/>
    <property type="match status" value="1"/>
</dbReference>
<feature type="domain" description="HTH lysR-type" evidence="5">
    <location>
        <begin position="10"/>
        <end position="60"/>
    </location>
</feature>
<proteinExistence type="inferred from homology"/>
<evidence type="ECO:0000313" key="7">
    <source>
        <dbReference type="Proteomes" id="UP000268048"/>
    </source>
</evidence>
<dbReference type="FunFam" id="1.10.10.10:FF:000001">
    <property type="entry name" value="LysR family transcriptional regulator"/>
    <property type="match status" value="1"/>
</dbReference>
<dbReference type="GO" id="GO:0043565">
    <property type="term" value="F:sequence-specific DNA binding"/>
    <property type="evidence" value="ECO:0007669"/>
    <property type="project" value="TreeGrafter"/>
</dbReference>
<dbReference type="FunFam" id="3.40.190.290:FF:000001">
    <property type="entry name" value="Transcriptional regulator, LysR family"/>
    <property type="match status" value="1"/>
</dbReference>
<protein>
    <submittedName>
        <fullName evidence="6">Transcriptional regulator, LysR family</fullName>
    </submittedName>
</protein>
<reference evidence="6 7" key="1">
    <citation type="submission" date="2018-03" db="EMBL/GenBank/DDBJ databases">
        <title>Diversity of phytobeneficial traits revealed by whole-genome analysis of worldwide-isolated phenazine-producing Pseudomonas spp.</title>
        <authorList>
            <person name="Biessy A."/>
            <person name="Novinscak A."/>
            <person name="Blom J."/>
            <person name="Leger G."/>
            <person name="Thomashow L.S."/>
            <person name="Cazorla F.M."/>
            <person name="Josic D."/>
            <person name="Filion M."/>
        </authorList>
    </citation>
    <scope>NUCLEOTIDE SEQUENCE [LARGE SCALE GENOMIC DNA]</scope>
    <source>
        <strain evidence="6 7">B25</strain>
    </source>
</reference>
<dbReference type="Pfam" id="PF03466">
    <property type="entry name" value="LysR_substrate"/>
    <property type="match status" value="1"/>
</dbReference>
<accession>A0A3G7TXF4</accession>
<name>A0A3G7TXF4_9PSED</name>
<evidence type="ECO:0000256" key="3">
    <source>
        <dbReference type="ARBA" id="ARBA00023125"/>
    </source>
</evidence>
<dbReference type="Gene3D" id="1.10.10.10">
    <property type="entry name" value="Winged helix-like DNA-binding domain superfamily/Winged helix DNA-binding domain"/>
    <property type="match status" value="1"/>
</dbReference>
<keyword evidence="3" id="KW-0238">DNA-binding</keyword>
<evidence type="ECO:0000259" key="5">
    <source>
        <dbReference type="PROSITE" id="PS50931"/>
    </source>
</evidence>
<organism evidence="6 7">
    <name type="scientific">Pseudomonas chlororaphis</name>
    <dbReference type="NCBI Taxonomy" id="587753"/>
    <lineage>
        <taxon>Bacteria</taxon>
        <taxon>Pseudomonadati</taxon>
        <taxon>Pseudomonadota</taxon>
        <taxon>Gammaproteobacteria</taxon>
        <taxon>Pseudomonadales</taxon>
        <taxon>Pseudomonadaceae</taxon>
        <taxon>Pseudomonas</taxon>
    </lineage>
</organism>
<dbReference type="InterPro" id="IPR000847">
    <property type="entry name" value="LysR_HTH_N"/>
</dbReference>
<dbReference type="PANTHER" id="PTHR30537">
    <property type="entry name" value="HTH-TYPE TRANSCRIPTIONAL REGULATOR"/>
    <property type="match status" value="1"/>
</dbReference>
<dbReference type="SUPFAM" id="SSF46785">
    <property type="entry name" value="Winged helix' DNA-binding domain"/>
    <property type="match status" value="1"/>
</dbReference>